<reference evidence="2 3" key="1">
    <citation type="journal article" date="2012" name="Nat. Genet.">
        <title>Plasmodium cynomolgi genome sequences provide insight into Plasmodium vivax and the monkey malaria clade.</title>
        <authorList>
            <person name="Tachibana S."/>
            <person name="Sullivan S.A."/>
            <person name="Kawai S."/>
            <person name="Nakamura S."/>
            <person name="Kim H.R."/>
            <person name="Goto N."/>
            <person name="Arisue N."/>
            <person name="Palacpac N.M.Q."/>
            <person name="Honma H."/>
            <person name="Yagi M."/>
            <person name="Tougan T."/>
            <person name="Katakai Y."/>
            <person name="Kaneko O."/>
            <person name="Mita T."/>
            <person name="Kita K."/>
            <person name="Yasutomi Y."/>
            <person name="Sutton P.L."/>
            <person name="Shakhbatyan R."/>
            <person name="Horii T."/>
            <person name="Yasunaga T."/>
            <person name="Barnwell J.W."/>
            <person name="Escalante A.A."/>
            <person name="Carlton J.M."/>
            <person name="Tanabe K."/>
        </authorList>
    </citation>
    <scope>NUCLEOTIDE SEQUENCE [LARGE SCALE GENOMIC DNA]</scope>
    <source>
        <strain evidence="2 3">B</strain>
    </source>
</reference>
<feature type="transmembrane region" description="Helical" evidence="1">
    <location>
        <begin position="186"/>
        <end position="201"/>
    </location>
</feature>
<dbReference type="OrthoDB" id="385645at2759"/>
<evidence type="ECO:0000313" key="3">
    <source>
        <dbReference type="Proteomes" id="UP000006319"/>
    </source>
</evidence>
<dbReference type="OMA" id="RILFVNH"/>
<feature type="transmembrane region" description="Helical" evidence="1">
    <location>
        <begin position="29"/>
        <end position="49"/>
    </location>
</feature>
<dbReference type="VEuPathDB" id="PlasmoDB:PCYB_101020"/>
<proteinExistence type="predicted"/>
<dbReference type="RefSeq" id="XP_004222699.1">
    <property type="nucleotide sequence ID" value="XM_004222651.1"/>
</dbReference>
<dbReference type="EMBL" id="DF157102">
    <property type="protein sequence ID" value="GAB66752.1"/>
    <property type="molecule type" value="Genomic_DNA"/>
</dbReference>
<organism evidence="2 3">
    <name type="scientific">Plasmodium cynomolgi (strain B)</name>
    <dbReference type="NCBI Taxonomy" id="1120755"/>
    <lineage>
        <taxon>Eukaryota</taxon>
        <taxon>Sar</taxon>
        <taxon>Alveolata</taxon>
        <taxon>Apicomplexa</taxon>
        <taxon>Aconoidasida</taxon>
        <taxon>Haemosporida</taxon>
        <taxon>Plasmodiidae</taxon>
        <taxon>Plasmodium</taxon>
        <taxon>Plasmodium (Plasmodium)</taxon>
    </lineage>
</organism>
<gene>
    <name evidence="2" type="ORF">PCYB_101020</name>
</gene>
<keyword evidence="1" id="KW-0812">Transmembrane</keyword>
<dbReference type="KEGG" id="pcy:PCYB_101020"/>
<feature type="transmembrane region" description="Helical" evidence="1">
    <location>
        <begin position="207"/>
        <end position="227"/>
    </location>
</feature>
<keyword evidence="3" id="KW-1185">Reference proteome</keyword>
<keyword evidence="1" id="KW-0472">Membrane</keyword>
<protein>
    <submittedName>
        <fullName evidence="2">Uncharacterized protein</fullName>
    </submittedName>
</protein>
<keyword evidence="1" id="KW-1133">Transmembrane helix</keyword>
<evidence type="ECO:0000256" key="1">
    <source>
        <dbReference type="SAM" id="Phobius"/>
    </source>
</evidence>
<accession>K6VC18</accession>
<dbReference type="AlphaFoldDB" id="K6VC18"/>
<dbReference type="Proteomes" id="UP000006319">
    <property type="component" value="Chromosome 10"/>
</dbReference>
<evidence type="ECO:0000313" key="2">
    <source>
        <dbReference type="EMBL" id="GAB66752.1"/>
    </source>
</evidence>
<sequence>MVAKNAFSCEVAEFQKKEKSNVHKYSGKALALTLLLVLIGCSANVVRVFSPDFKNISKHSSKLYDLLFIKWPTFENAKNCGNGVEKKFSGKNMRILFVNHGNVMSFDSEESLEDLDTRSTTVGGNDDTFSYSSNESLNPSERENLLKEDDDDYYYYDFSEFLSKEKFNENNFITLNNKFKGKMKKPISILCAVTSAIVLYYCPQVLIPIMILLIIFAIGLGIHLKFLNKHKKRENDF</sequence>
<dbReference type="GeneID" id="14693106"/>
<name>K6VC18_PLACD</name>